<dbReference type="AlphaFoldDB" id="A0A3N4IA29"/>
<protein>
    <submittedName>
        <fullName evidence="4">Uncharacterized protein</fullName>
    </submittedName>
</protein>
<keyword evidence="3" id="KW-0812">Transmembrane</keyword>
<feature type="region of interest" description="Disordered" evidence="2">
    <location>
        <begin position="1"/>
        <end position="29"/>
    </location>
</feature>
<reference evidence="4 5" key="1">
    <citation type="journal article" date="2018" name="Nat. Ecol. Evol.">
        <title>Pezizomycetes genomes reveal the molecular basis of ectomycorrhizal truffle lifestyle.</title>
        <authorList>
            <person name="Murat C."/>
            <person name="Payen T."/>
            <person name="Noel B."/>
            <person name="Kuo A."/>
            <person name="Morin E."/>
            <person name="Chen J."/>
            <person name="Kohler A."/>
            <person name="Krizsan K."/>
            <person name="Balestrini R."/>
            <person name="Da Silva C."/>
            <person name="Montanini B."/>
            <person name="Hainaut M."/>
            <person name="Levati E."/>
            <person name="Barry K.W."/>
            <person name="Belfiori B."/>
            <person name="Cichocki N."/>
            <person name="Clum A."/>
            <person name="Dockter R.B."/>
            <person name="Fauchery L."/>
            <person name="Guy J."/>
            <person name="Iotti M."/>
            <person name="Le Tacon F."/>
            <person name="Lindquist E.A."/>
            <person name="Lipzen A."/>
            <person name="Malagnac F."/>
            <person name="Mello A."/>
            <person name="Molinier V."/>
            <person name="Miyauchi S."/>
            <person name="Poulain J."/>
            <person name="Riccioni C."/>
            <person name="Rubini A."/>
            <person name="Sitrit Y."/>
            <person name="Splivallo R."/>
            <person name="Traeger S."/>
            <person name="Wang M."/>
            <person name="Zifcakova L."/>
            <person name="Wipf D."/>
            <person name="Zambonelli A."/>
            <person name="Paolocci F."/>
            <person name="Nowrousian M."/>
            <person name="Ottonello S."/>
            <person name="Baldrian P."/>
            <person name="Spatafora J.W."/>
            <person name="Henrissat B."/>
            <person name="Nagy L.G."/>
            <person name="Aury J.M."/>
            <person name="Wincker P."/>
            <person name="Grigoriev I.V."/>
            <person name="Bonfante P."/>
            <person name="Martin F.M."/>
        </authorList>
    </citation>
    <scope>NUCLEOTIDE SEQUENCE [LARGE SCALE GENOMIC DNA]</scope>
    <source>
        <strain evidence="4 5">RN42</strain>
    </source>
</reference>
<proteinExistence type="predicted"/>
<feature type="transmembrane region" description="Helical" evidence="3">
    <location>
        <begin position="225"/>
        <end position="245"/>
    </location>
</feature>
<keyword evidence="5" id="KW-1185">Reference proteome</keyword>
<keyword evidence="3" id="KW-0472">Membrane</keyword>
<feature type="coiled-coil region" evidence="1">
    <location>
        <begin position="52"/>
        <end position="180"/>
    </location>
</feature>
<evidence type="ECO:0000313" key="4">
    <source>
        <dbReference type="EMBL" id="RPA82943.1"/>
    </source>
</evidence>
<evidence type="ECO:0000256" key="3">
    <source>
        <dbReference type="SAM" id="Phobius"/>
    </source>
</evidence>
<sequence length="246" mass="27489">MAPKPAKQVAKTVQAQGSTSLHLQPHPTTILTTPPVSKLPTCPTCTHFHADNITLQRDLTTLQDQLETYNLDTSRAAALESQLTTLQAAHSALESDFKRLEKQYEKEHKLLEEVVDENLDMTDELMEAKTKCYNQKVQTQTVERKLEEVKVELRQAEQQVKALEAQVEALKEAKGKLEMILGSEEAVEAFRVDGPVEEVEDIILAAAERVMAVRKQREQERIDVLSAKVTMLVLFVVVVGGCVVFA</sequence>
<keyword evidence="1" id="KW-0175">Coiled coil</keyword>
<evidence type="ECO:0000313" key="5">
    <source>
        <dbReference type="Proteomes" id="UP000275078"/>
    </source>
</evidence>
<feature type="compositionally biased region" description="Polar residues" evidence="2">
    <location>
        <begin position="11"/>
        <end position="29"/>
    </location>
</feature>
<dbReference type="Proteomes" id="UP000275078">
    <property type="component" value="Unassembled WGS sequence"/>
</dbReference>
<accession>A0A3N4IA29</accession>
<evidence type="ECO:0000256" key="1">
    <source>
        <dbReference type="SAM" id="Coils"/>
    </source>
</evidence>
<organism evidence="4 5">
    <name type="scientific">Ascobolus immersus RN42</name>
    <dbReference type="NCBI Taxonomy" id="1160509"/>
    <lineage>
        <taxon>Eukaryota</taxon>
        <taxon>Fungi</taxon>
        <taxon>Dikarya</taxon>
        <taxon>Ascomycota</taxon>
        <taxon>Pezizomycotina</taxon>
        <taxon>Pezizomycetes</taxon>
        <taxon>Pezizales</taxon>
        <taxon>Ascobolaceae</taxon>
        <taxon>Ascobolus</taxon>
    </lineage>
</organism>
<keyword evidence="3" id="KW-1133">Transmembrane helix</keyword>
<name>A0A3N4IA29_ASCIM</name>
<evidence type="ECO:0000256" key="2">
    <source>
        <dbReference type="SAM" id="MobiDB-lite"/>
    </source>
</evidence>
<dbReference type="EMBL" id="ML119668">
    <property type="protein sequence ID" value="RPA82943.1"/>
    <property type="molecule type" value="Genomic_DNA"/>
</dbReference>
<gene>
    <name evidence="4" type="ORF">BJ508DRAFT_325102</name>
</gene>
<dbReference type="SUPFAM" id="SSF144284">
    <property type="entry name" value="Sec2 N-terminal region"/>
    <property type="match status" value="1"/>
</dbReference>